<dbReference type="SUPFAM" id="SSF160544">
    <property type="entry name" value="EscU C-terminal domain-like"/>
    <property type="match status" value="1"/>
</dbReference>
<dbReference type="AlphaFoldDB" id="A0A1H0MXG7"/>
<sequence length="110" mass="12510">MENERVPLRREPETDPDAPQQAVALKYDMERDTAPRVVAKGRGHVAENILAVAQKNAVPVYQNKSLVNMLMALEIDREIPPELYRAIAEVMAYVYRIDKKAKKNKPGPRL</sequence>
<dbReference type="PANTHER" id="PTHR30531">
    <property type="entry name" value="FLAGELLAR BIOSYNTHETIC PROTEIN FLHB"/>
    <property type="match status" value="1"/>
</dbReference>
<dbReference type="InterPro" id="IPR029025">
    <property type="entry name" value="T3SS_substrate_exporter_C"/>
</dbReference>
<accession>A0A1H0MXG7</accession>
<dbReference type="GO" id="GO:0009306">
    <property type="term" value="P:protein secretion"/>
    <property type="evidence" value="ECO:0007669"/>
    <property type="project" value="InterPro"/>
</dbReference>
<organism evidence="1 2">
    <name type="scientific">Selenomonas ruminantium</name>
    <dbReference type="NCBI Taxonomy" id="971"/>
    <lineage>
        <taxon>Bacteria</taxon>
        <taxon>Bacillati</taxon>
        <taxon>Bacillota</taxon>
        <taxon>Negativicutes</taxon>
        <taxon>Selenomonadales</taxon>
        <taxon>Selenomonadaceae</taxon>
        <taxon>Selenomonas</taxon>
    </lineage>
</organism>
<keyword evidence="1" id="KW-0966">Cell projection</keyword>
<dbReference type="Proteomes" id="UP000182412">
    <property type="component" value="Unassembled WGS sequence"/>
</dbReference>
<protein>
    <submittedName>
        <fullName evidence="1">Flagellar biosynthesis protein</fullName>
    </submittedName>
</protein>
<proteinExistence type="predicted"/>
<dbReference type="PANTHER" id="PTHR30531:SF12">
    <property type="entry name" value="FLAGELLAR BIOSYNTHETIC PROTEIN FLHB"/>
    <property type="match status" value="1"/>
</dbReference>
<name>A0A1H0MXG7_SELRU</name>
<gene>
    <name evidence="1" type="ORF">SAMN05216366_10288</name>
</gene>
<keyword evidence="1" id="KW-0282">Flagellum</keyword>
<reference evidence="1 2" key="1">
    <citation type="submission" date="2016-10" db="EMBL/GenBank/DDBJ databases">
        <authorList>
            <person name="de Groot N.N."/>
        </authorList>
    </citation>
    <scope>NUCLEOTIDE SEQUENCE [LARGE SCALE GENOMIC DNA]</scope>
    <source>
        <strain evidence="1 2">S137</strain>
    </source>
</reference>
<evidence type="ECO:0000313" key="2">
    <source>
        <dbReference type="Proteomes" id="UP000182412"/>
    </source>
</evidence>
<evidence type="ECO:0000313" key="1">
    <source>
        <dbReference type="EMBL" id="SDO85168.1"/>
    </source>
</evidence>
<keyword evidence="1" id="KW-0969">Cilium</keyword>
<dbReference type="Gene3D" id="3.40.1690.10">
    <property type="entry name" value="secretion proteins EscU"/>
    <property type="match status" value="1"/>
</dbReference>
<dbReference type="InterPro" id="IPR006135">
    <property type="entry name" value="T3SS_substrate_exporter"/>
</dbReference>
<dbReference type="EMBL" id="FNJQ01000002">
    <property type="protein sequence ID" value="SDO85168.1"/>
    <property type="molecule type" value="Genomic_DNA"/>
</dbReference>
<dbReference type="Pfam" id="PF01312">
    <property type="entry name" value="Bac_export_2"/>
    <property type="match status" value="1"/>
</dbReference>
<dbReference type="GO" id="GO:0005886">
    <property type="term" value="C:plasma membrane"/>
    <property type="evidence" value="ECO:0007669"/>
    <property type="project" value="TreeGrafter"/>
</dbReference>
<dbReference type="RefSeq" id="WP_074571054.1">
    <property type="nucleotide sequence ID" value="NZ_FNJQ01000002.1"/>
</dbReference>
<dbReference type="OrthoDB" id="5244399at2"/>